<dbReference type="Proteomes" id="UP000004947">
    <property type="component" value="Unassembled WGS sequence"/>
</dbReference>
<proteinExistence type="predicted"/>
<dbReference type="SUPFAM" id="SSF53756">
    <property type="entry name" value="UDP-Glycosyltransferase/glycogen phosphorylase"/>
    <property type="match status" value="1"/>
</dbReference>
<dbReference type="GO" id="GO:0016757">
    <property type="term" value="F:glycosyltransferase activity"/>
    <property type="evidence" value="ECO:0007669"/>
    <property type="project" value="InterPro"/>
</dbReference>
<dbReference type="AlphaFoldDB" id="A6DQH0"/>
<dbReference type="STRING" id="313628.LNTAR_04356"/>
<keyword evidence="3" id="KW-1185">Reference proteome</keyword>
<protein>
    <submittedName>
        <fullName evidence="2">Lipopolysaccharide biosynthesis protein</fullName>
    </submittedName>
</protein>
<evidence type="ECO:0000313" key="3">
    <source>
        <dbReference type="Proteomes" id="UP000004947"/>
    </source>
</evidence>
<reference evidence="2 3" key="1">
    <citation type="journal article" date="2010" name="J. Bacteriol.">
        <title>Genome sequence of Lentisphaera araneosa HTCC2155T, the type species of the order Lentisphaerales in the phylum Lentisphaerae.</title>
        <authorList>
            <person name="Thrash J.C."/>
            <person name="Cho J.C."/>
            <person name="Vergin K.L."/>
            <person name="Morris R.M."/>
            <person name="Giovannoni S.J."/>
        </authorList>
    </citation>
    <scope>NUCLEOTIDE SEQUENCE [LARGE SCALE GENOMIC DNA]</scope>
    <source>
        <strain evidence="2 3">HTCC2155</strain>
    </source>
</reference>
<dbReference type="InterPro" id="IPR001296">
    <property type="entry name" value="Glyco_trans_1"/>
</dbReference>
<evidence type="ECO:0000259" key="1">
    <source>
        <dbReference type="Pfam" id="PF00534"/>
    </source>
</evidence>
<dbReference type="EMBL" id="ABCK01000020">
    <property type="protein sequence ID" value="EDM26051.1"/>
    <property type="molecule type" value="Genomic_DNA"/>
</dbReference>
<feature type="domain" description="Glycosyl transferase family 1" evidence="1">
    <location>
        <begin position="201"/>
        <end position="368"/>
    </location>
</feature>
<organism evidence="2 3">
    <name type="scientific">Lentisphaera araneosa HTCC2155</name>
    <dbReference type="NCBI Taxonomy" id="313628"/>
    <lineage>
        <taxon>Bacteria</taxon>
        <taxon>Pseudomonadati</taxon>
        <taxon>Lentisphaerota</taxon>
        <taxon>Lentisphaeria</taxon>
        <taxon>Lentisphaerales</taxon>
        <taxon>Lentisphaeraceae</taxon>
        <taxon>Lentisphaera</taxon>
    </lineage>
</organism>
<dbReference type="CDD" id="cd03794">
    <property type="entry name" value="GT4_WbuB-like"/>
    <property type="match status" value="1"/>
</dbReference>
<dbReference type="eggNOG" id="COG0707">
    <property type="taxonomic scope" value="Bacteria"/>
</dbReference>
<sequence length="391" mass="44834">MKICIHDYGKYPFIQELAQKLANDCIKVDYLYNASFLSPNSNSIDEKKQNFQTIGISTKDKIDKYNFKKRFVQEVEYSKNFETYLNESKPDIVITANCPLFTVDQAYKWAQKNSKQFHFWVQDVWSVAVKETLNKKFGILGNLAAQYFIYLEKKLLKKSHSNIVISKDFINLLNEWKITNTTHVLENWAPLKEIDPQNKENTWSQKHQLDKSFNYIYTGTLGLKHNPQLLIDLAQSQIDSKVVVVSQGSGADYLKDKKDELNISNLKLLPFQDKNDYSKILASSDVLVAVLEKEAGNFSVPSKILSYHCAQKPILASVPKTNLSYKILTNNKSGLGVDCENNKEFLSQAKCLKGDEKLRNSLAENARKYAELTFDIDLKVKKFIKILGINI</sequence>
<gene>
    <name evidence="2" type="ORF">LNTAR_04356</name>
</gene>
<accession>A6DQH0</accession>
<name>A6DQH0_9BACT</name>
<comment type="caution">
    <text evidence="2">The sequence shown here is derived from an EMBL/GenBank/DDBJ whole genome shotgun (WGS) entry which is preliminary data.</text>
</comment>
<dbReference type="RefSeq" id="WP_007280097.1">
    <property type="nucleotide sequence ID" value="NZ_ABCK01000020.1"/>
</dbReference>
<evidence type="ECO:0000313" key="2">
    <source>
        <dbReference type="EMBL" id="EDM26051.1"/>
    </source>
</evidence>
<dbReference type="OrthoDB" id="9811902at2"/>
<dbReference type="Gene3D" id="3.40.50.2000">
    <property type="entry name" value="Glycogen Phosphorylase B"/>
    <property type="match status" value="2"/>
</dbReference>
<dbReference type="Pfam" id="PF00534">
    <property type="entry name" value="Glycos_transf_1"/>
    <property type="match status" value="1"/>
</dbReference>